<evidence type="ECO:0000313" key="4">
    <source>
        <dbReference type="Proteomes" id="UP000741863"/>
    </source>
</evidence>
<evidence type="ECO:0000256" key="1">
    <source>
        <dbReference type="SAM" id="Phobius"/>
    </source>
</evidence>
<dbReference type="RefSeq" id="WP_204699106.1">
    <property type="nucleotide sequence ID" value="NZ_JAFBEC010000011.1"/>
</dbReference>
<feature type="transmembrane region" description="Helical" evidence="1">
    <location>
        <begin position="101"/>
        <end position="121"/>
    </location>
</feature>
<organism evidence="3 4">
    <name type="scientific">Geomicrobium sediminis</name>
    <dbReference type="NCBI Taxonomy" id="1347788"/>
    <lineage>
        <taxon>Bacteria</taxon>
        <taxon>Bacillati</taxon>
        <taxon>Bacillota</taxon>
        <taxon>Bacilli</taxon>
        <taxon>Bacillales</taxon>
        <taxon>Geomicrobium</taxon>
    </lineage>
</organism>
<protein>
    <submittedName>
        <fullName evidence="3">Uncharacterized membrane protein YidH (DUF202 family)/large-conductance mechanosensitive channel</fullName>
    </submittedName>
</protein>
<feature type="transmembrane region" description="Helical" evidence="1">
    <location>
        <begin position="62"/>
        <end position="80"/>
    </location>
</feature>
<accession>A0ABS2PG93</accession>
<comment type="caution">
    <text evidence="3">The sequence shown here is derived from an EMBL/GenBank/DDBJ whole genome shotgun (WGS) entry which is preliminary data.</text>
</comment>
<feature type="domain" description="DUF1206" evidence="2">
    <location>
        <begin position="194"/>
        <end position="262"/>
    </location>
</feature>
<feature type="domain" description="DUF1206" evidence="2">
    <location>
        <begin position="102"/>
        <end position="167"/>
    </location>
</feature>
<dbReference type="InterPro" id="IPR009597">
    <property type="entry name" value="DUF1206"/>
</dbReference>
<name>A0ABS2PG93_9BACL</name>
<proteinExistence type="predicted"/>
<reference evidence="3 4" key="1">
    <citation type="submission" date="2021-01" db="EMBL/GenBank/DDBJ databases">
        <title>Genomic Encyclopedia of Type Strains, Phase IV (KMG-IV): sequencing the most valuable type-strain genomes for metagenomic binning, comparative biology and taxonomic classification.</title>
        <authorList>
            <person name="Goeker M."/>
        </authorList>
    </citation>
    <scope>NUCLEOTIDE SEQUENCE [LARGE SCALE GENOMIC DNA]</scope>
    <source>
        <strain evidence="3 4">DSM 25540</strain>
    </source>
</reference>
<dbReference type="Pfam" id="PF06724">
    <property type="entry name" value="DUF1206"/>
    <property type="match status" value="3"/>
</dbReference>
<keyword evidence="4" id="KW-1185">Reference proteome</keyword>
<feature type="domain" description="DUF1206" evidence="2">
    <location>
        <begin position="17"/>
        <end position="84"/>
    </location>
</feature>
<keyword evidence="1" id="KW-0472">Membrane</keyword>
<evidence type="ECO:0000313" key="3">
    <source>
        <dbReference type="EMBL" id="MBM7634349.1"/>
    </source>
</evidence>
<feature type="transmembrane region" description="Helical" evidence="1">
    <location>
        <begin position="240"/>
        <end position="262"/>
    </location>
</feature>
<keyword evidence="1" id="KW-0812">Transmembrane</keyword>
<evidence type="ECO:0000259" key="2">
    <source>
        <dbReference type="Pfam" id="PF06724"/>
    </source>
</evidence>
<feature type="transmembrane region" description="Helical" evidence="1">
    <location>
        <begin position="21"/>
        <end position="42"/>
    </location>
</feature>
<feature type="transmembrane region" description="Helical" evidence="1">
    <location>
        <begin position="143"/>
        <end position="166"/>
    </location>
</feature>
<dbReference type="Proteomes" id="UP000741863">
    <property type="component" value="Unassembled WGS sequence"/>
</dbReference>
<dbReference type="EMBL" id="JAFBEC010000011">
    <property type="protein sequence ID" value="MBM7634349.1"/>
    <property type="molecule type" value="Genomic_DNA"/>
</dbReference>
<gene>
    <name evidence="3" type="ORF">JOD17_003451</name>
</gene>
<keyword evidence="1" id="KW-1133">Transmembrane helix</keyword>
<sequence length="267" mass="30039">MKPAQKTIPWLQRFARFGYMCQGTVFILIGILALLAAFNLGGDTENTTGALRSLSRLPFGQFLLFAIGFGLIGYIMLMLLKTFKDVDDHGTALGGLFQRGTYLFSALVYSIICIQSFRFALHQFSQDTYNETTISSYLLSKPYGAMVVFIIGIGILLAGLMQFYFAMTNTHRDGFKSYEMTQKEKHFATMTGKVGFGARSILFMMIGYFFMITAHRSDPNEARGFDDALATLQQQPFGNVWLAIVAFGLVAYGVYAFVRAYYEQMRF</sequence>
<feature type="transmembrane region" description="Helical" evidence="1">
    <location>
        <begin position="187"/>
        <end position="211"/>
    </location>
</feature>